<name>C5LNI6_PERM5</name>
<reference evidence="16 17" key="1">
    <citation type="submission" date="2008-07" db="EMBL/GenBank/DDBJ databases">
        <authorList>
            <person name="El-Sayed N."/>
            <person name="Caler E."/>
            <person name="Inman J."/>
            <person name="Amedeo P."/>
            <person name="Hass B."/>
            <person name="Wortman J."/>
        </authorList>
    </citation>
    <scope>NUCLEOTIDE SEQUENCE [LARGE SCALE GENOMIC DNA]</scope>
    <source>
        <strain evidence="17">ATCC 50983 / TXsc</strain>
    </source>
</reference>
<keyword evidence="4 14" id="KW-1133">Transmembrane helix</keyword>
<dbReference type="InterPro" id="IPR003663">
    <property type="entry name" value="Sugar/inositol_transpt"/>
</dbReference>
<dbReference type="Proteomes" id="UP000007800">
    <property type="component" value="Unassembled WGS sequence"/>
</dbReference>
<dbReference type="GeneID" id="9040312"/>
<dbReference type="InterPro" id="IPR005828">
    <property type="entry name" value="MFS_sugar_transport-like"/>
</dbReference>
<feature type="transmembrane region" description="Helical" evidence="14">
    <location>
        <begin position="285"/>
        <end position="305"/>
    </location>
</feature>
<comment type="catalytic activity">
    <reaction evidence="6">
        <text>D-galactose(in) = D-galactose(out)</text>
        <dbReference type="Rhea" id="RHEA:34915"/>
        <dbReference type="ChEBI" id="CHEBI:4139"/>
    </reaction>
    <physiologicalReaction direction="right-to-left" evidence="6">
        <dbReference type="Rhea" id="RHEA:34917"/>
    </physiologicalReaction>
</comment>
<feature type="transmembrane region" description="Helical" evidence="14">
    <location>
        <begin position="340"/>
        <end position="365"/>
    </location>
</feature>
<dbReference type="PROSITE" id="PS00217">
    <property type="entry name" value="SUGAR_TRANSPORT_2"/>
    <property type="match status" value="1"/>
</dbReference>
<dbReference type="InterPro" id="IPR036259">
    <property type="entry name" value="MFS_trans_sf"/>
</dbReference>
<feature type="transmembrane region" description="Helical" evidence="14">
    <location>
        <begin position="121"/>
        <end position="145"/>
    </location>
</feature>
<gene>
    <name evidence="16" type="ORF">Pmar_PMAR008203</name>
</gene>
<dbReference type="InterPro" id="IPR020846">
    <property type="entry name" value="MFS_dom"/>
</dbReference>
<feature type="transmembrane region" description="Helical" evidence="14">
    <location>
        <begin position="249"/>
        <end position="273"/>
    </location>
</feature>
<evidence type="ECO:0000313" key="16">
    <source>
        <dbReference type="EMBL" id="EER01737.1"/>
    </source>
</evidence>
<feature type="transmembrane region" description="Helical" evidence="14">
    <location>
        <begin position="312"/>
        <end position="334"/>
    </location>
</feature>
<evidence type="ECO:0000256" key="8">
    <source>
        <dbReference type="ARBA" id="ARBA00044656"/>
    </source>
</evidence>
<feature type="transmembrane region" description="Helical" evidence="14">
    <location>
        <begin position="32"/>
        <end position="51"/>
    </location>
</feature>
<comment type="similarity">
    <text evidence="13">Belongs to the major facilitator superfamily. Sugar transporter (TC 2.A.1.1) family.</text>
</comment>
<evidence type="ECO:0000259" key="15">
    <source>
        <dbReference type="PROSITE" id="PS50850"/>
    </source>
</evidence>
<evidence type="ECO:0000256" key="3">
    <source>
        <dbReference type="ARBA" id="ARBA00022692"/>
    </source>
</evidence>
<dbReference type="OMA" id="VFFMYPE"/>
<feature type="transmembrane region" description="Helical" evidence="14">
    <location>
        <begin position="63"/>
        <end position="79"/>
    </location>
</feature>
<keyword evidence="17" id="KW-1185">Reference proteome</keyword>
<feature type="domain" description="Major facilitator superfamily (MFS) profile" evidence="15">
    <location>
        <begin position="1"/>
        <end position="432"/>
    </location>
</feature>
<dbReference type="PANTHER" id="PTHR48021">
    <property type="match status" value="1"/>
</dbReference>
<evidence type="ECO:0000256" key="1">
    <source>
        <dbReference type="ARBA" id="ARBA00004141"/>
    </source>
</evidence>
<dbReference type="Pfam" id="PF00083">
    <property type="entry name" value="Sugar_tr"/>
    <property type="match status" value="1"/>
</dbReference>
<comment type="catalytic activity">
    <reaction evidence="8">
        <text>D-xylose(out) = D-xylose(in)</text>
        <dbReference type="Rhea" id="RHEA:78427"/>
        <dbReference type="ChEBI" id="CHEBI:53455"/>
    </reaction>
    <physiologicalReaction direction="left-to-right" evidence="8">
        <dbReference type="Rhea" id="RHEA:78428"/>
    </physiologicalReaction>
</comment>
<dbReference type="PRINTS" id="PR00171">
    <property type="entry name" value="SUGRTRNSPORT"/>
</dbReference>
<evidence type="ECO:0000256" key="13">
    <source>
        <dbReference type="RuleBase" id="RU003346"/>
    </source>
</evidence>
<dbReference type="PROSITE" id="PS50850">
    <property type="entry name" value="MFS"/>
    <property type="match status" value="1"/>
</dbReference>
<evidence type="ECO:0000256" key="5">
    <source>
        <dbReference type="ARBA" id="ARBA00023136"/>
    </source>
</evidence>
<feature type="transmembrane region" description="Helical" evidence="14">
    <location>
        <begin position="165"/>
        <end position="185"/>
    </location>
</feature>
<proteinExistence type="inferred from homology"/>
<sequence>MRNTVMTPTGLPVDIGTDDAAAGLYVFKDQEILISAFSAALTAGALLGALIAGPLADQIGRRLALMLNSPLGVVAYLIIGLSSDVYLLITARFMAGLPVGIGPSVASVYISEVAPTRLRGILGACNEMASVLGISAVYAAGLIFRTDGGSSDPLASDDTFCDWRLTSYVCVVPCALLAVVMYFAMESPIWLASRKHIIEAQNVLCKLRGCQSAGDYRIASEMSELTNTDHDTTRIAVRLRELFTCRKQLIVAIVIQALTQLSGLDVIAFYLVTIFQDAHLSCPDLMAVTVQLASALAIVPACLLVERSGRRPLLLVSSICMCISLSLIGVSFYIGEESLAWLSVVGAYGYNLGYALGVGPIRWLLVAEIFPNRSRSLAVGLATMASWLTLFIVILVVDYAIEATSRQAVFWFFSGVSAVITVFVWFTVPETKGKSFEEIKRVFYPMSTDISAI</sequence>
<evidence type="ECO:0000256" key="12">
    <source>
        <dbReference type="ARBA" id="ARBA00044780"/>
    </source>
</evidence>
<evidence type="ECO:0000256" key="4">
    <source>
        <dbReference type="ARBA" id="ARBA00022989"/>
    </source>
</evidence>
<evidence type="ECO:0000256" key="7">
    <source>
        <dbReference type="ARBA" id="ARBA00044648"/>
    </source>
</evidence>
<protein>
    <recommendedName>
        <fullName evidence="12">Hexose transporter 1</fullName>
    </recommendedName>
</protein>
<comment type="subcellular location">
    <subcellularLocation>
        <location evidence="1">Membrane</location>
        <topology evidence="1">Multi-pass membrane protein</topology>
    </subcellularLocation>
</comment>
<feature type="transmembrane region" description="Helical" evidence="14">
    <location>
        <begin position="377"/>
        <end position="397"/>
    </location>
</feature>
<dbReference type="SUPFAM" id="SSF103473">
    <property type="entry name" value="MFS general substrate transporter"/>
    <property type="match status" value="1"/>
</dbReference>
<evidence type="ECO:0000256" key="6">
    <source>
        <dbReference type="ARBA" id="ARBA00044637"/>
    </source>
</evidence>
<comment type="catalytic activity">
    <reaction evidence="10">
        <text>D-glucosamine(out) = D-glucosamine(in)</text>
        <dbReference type="Rhea" id="RHEA:78423"/>
        <dbReference type="ChEBI" id="CHEBI:58723"/>
    </reaction>
    <physiologicalReaction direction="left-to-right" evidence="10">
        <dbReference type="Rhea" id="RHEA:78424"/>
    </physiologicalReaction>
</comment>
<dbReference type="AlphaFoldDB" id="C5LNI6"/>
<accession>C5LNI6</accession>
<organism evidence="17">
    <name type="scientific">Perkinsus marinus (strain ATCC 50983 / TXsc)</name>
    <dbReference type="NCBI Taxonomy" id="423536"/>
    <lineage>
        <taxon>Eukaryota</taxon>
        <taxon>Sar</taxon>
        <taxon>Alveolata</taxon>
        <taxon>Perkinsozoa</taxon>
        <taxon>Perkinsea</taxon>
        <taxon>Perkinsida</taxon>
        <taxon>Perkinsidae</taxon>
        <taxon>Perkinsus</taxon>
    </lineage>
</organism>
<dbReference type="Gene3D" id="1.20.1250.20">
    <property type="entry name" value="MFS general substrate transporter like domains"/>
    <property type="match status" value="1"/>
</dbReference>
<comment type="catalytic activity">
    <reaction evidence="11">
        <text>D-fructose(out) = D-fructose(in)</text>
        <dbReference type="Rhea" id="RHEA:60372"/>
        <dbReference type="ChEBI" id="CHEBI:37721"/>
    </reaction>
    <physiologicalReaction direction="left-to-right" evidence="11">
        <dbReference type="Rhea" id="RHEA:60373"/>
    </physiologicalReaction>
</comment>
<keyword evidence="3 14" id="KW-0812">Transmembrane</keyword>
<dbReference type="GO" id="GO:0016020">
    <property type="term" value="C:membrane"/>
    <property type="evidence" value="ECO:0007669"/>
    <property type="project" value="UniProtKB-SubCell"/>
</dbReference>
<dbReference type="OrthoDB" id="6612291at2759"/>
<comment type="catalytic activity">
    <reaction evidence="7">
        <text>D-glucose(out) = D-glucose(in)</text>
        <dbReference type="Rhea" id="RHEA:60376"/>
        <dbReference type="ChEBI" id="CHEBI:4167"/>
    </reaction>
    <physiologicalReaction direction="left-to-right" evidence="7">
        <dbReference type="Rhea" id="RHEA:60377"/>
    </physiologicalReaction>
</comment>
<dbReference type="InterPro" id="IPR050549">
    <property type="entry name" value="MFS_Trehalose_Transporter"/>
</dbReference>
<dbReference type="GO" id="GO:0022857">
    <property type="term" value="F:transmembrane transporter activity"/>
    <property type="evidence" value="ECO:0007669"/>
    <property type="project" value="InterPro"/>
</dbReference>
<dbReference type="InterPro" id="IPR005829">
    <property type="entry name" value="Sugar_transporter_CS"/>
</dbReference>
<comment type="catalytic activity">
    <reaction evidence="9">
        <text>D-mannose(out) = D-mannose(in)</text>
        <dbReference type="Rhea" id="RHEA:78391"/>
        <dbReference type="ChEBI" id="CHEBI:4208"/>
    </reaction>
    <physiologicalReaction direction="left-to-right" evidence="9">
        <dbReference type="Rhea" id="RHEA:78392"/>
    </physiologicalReaction>
</comment>
<feature type="transmembrane region" description="Helical" evidence="14">
    <location>
        <begin position="85"/>
        <end position="109"/>
    </location>
</feature>
<dbReference type="InParanoid" id="C5LNI6"/>
<keyword evidence="5 14" id="KW-0472">Membrane</keyword>
<dbReference type="NCBIfam" id="TIGR00879">
    <property type="entry name" value="SP"/>
    <property type="match status" value="1"/>
</dbReference>
<evidence type="ECO:0000256" key="11">
    <source>
        <dbReference type="ARBA" id="ARBA00044710"/>
    </source>
</evidence>
<dbReference type="EMBL" id="GG683778">
    <property type="protein sequence ID" value="EER01737.1"/>
    <property type="molecule type" value="Genomic_DNA"/>
</dbReference>
<evidence type="ECO:0000256" key="2">
    <source>
        <dbReference type="ARBA" id="ARBA00011738"/>
    </source>
</evidence>
<comment type="subunit">
    <text evidence="2">Homodimer.</text>
</comment>
<dbReference type="RefSeq" id="XP_002769019.1">
    <property type="nucleotide sequence ID" value="XM_002768973.1"/>
</dbReference>
<evidence type="ECO:0000256" key="9">
    <source>
        <dbReference type="ARBA" id="ARBA00044662"/>
    </source>
</evidence>
<dbReference type="PANTHER" id="PTHR48021:SF1">
    <property type="entry name" value="GH07001P-RELATED"/>
    <property type="match status" value="1"/>
</dbReference>
<evidence type="ECO:0000256" key="14">
    <source>
        <dbReference type="SAM" id="Phobius"/>
    </source>
</evidence>
<dbReference type="PROSITE" id="PS00216">
    <property type="entry name" value="SUGAR_TRANSPORT_1"/>
    <property type="match status" value="1"/>
</dbReference>
<feature type="transmembrane region" description="Helical" evidence="14">
    <location>
        <begin position="409"/>
        <end position="428"/>
    </location>
</feature>
<evidence type="ECO:0000256" key="10">
    <source>
        <dbReference type="ARBA" id="ARBA00044668"/>
    </source>
</evidence>
<evidence type="ECO:0000313" key="17">
    <source>
        <dbReference type="Proteomes" id="UP000007800"/>
    </source>
</evidence>
<keyword evidence="13" id="KW-0813">Transport</keyword>